<accession>A0ACC1XW49</accession>
<dbReference type="EMBL" id="CM051400">
    <property type="protein sequence ID" value="KAJ4715178.1"/>
    <property type="molecule type" value="Genomic_DNA"/>
</dbReference>
<name>A0ACC1XW49_MELAZ</name>
<protein>
    <submittedName>
        <fullName evidence="1">Zinc knuckle CX2CX4HX4C</fullName>
    </submittedName>
</protein>
<comment type="caution">
    <text evidence="1">The sequence shown here is derived from an EMBL/GenBank/DDBJ whole genome shotgun (WGS) entry which is preliminary data.</text>
</comment>
<keyword evidence="2" id="KW-1185">Reference proteome</keyword>
<gene>
    <name evidence="1" type="ORF">OWV82_013566</name>
</gene>
<organism evidence="1 2">
    <name type="scientific">Melia azedarach</name>
    <name type="common">Chinaberry tree</name>
    <dbReference type="NCBI Taxonomy" id="155640"/>
    <lineage>
        <taxon>Eukaryota</taxon>
        <taxon>Viridiplantae</taxon>
        <taxon>Streptophyta</taxon>
        <taxon>Embryophyta</taxon>
        <taxon>Tracheophyta</taxon>
        <taxon>Spermatophyta</taxon>
        <taxon>Magnoliopsida</taxon>
        <taxon>eudicotyledons</taxon>
        <taxon>Gunneridae</taxon>
        <taxon>Pentapetalae</taxon>
        <taxon>rosids</taxon>
        <taxon>malvids</taxon>
        <taxon>Sapindales</taxon>
        <taxon>Meliaceae</taxon>
        <taxon>Melia</taxon>
    </lineage>
</organism>
<evidence type="ECO:0000313" key="1">
    <source>
        <dbReference type="EMBL" id="KAJ4715178.1"/>
    </source>
</evidence>
<proteinExistence type="predicted"/>
<dbReference type="Proteomes" id="UP001164539">
    <property type="component" value="Chromosome 7"/>
</dbReference>
<reference evidence="1 2" key="1">
    <citation type="journal article" date="2023" name="Science">
        <title>Complex scaffold remodeling in plant triterpene biosynthesis.</title>
        <authorList>
            <person name="De La Pena R."/>
            <person name="Hodgson H."/>
            <person name="Liu J.C."/>
            <person name="Stephenson M.J."/>
            <person name="Martin A.C."/>
            <person name="Owen C."/>
            <person name="Harkess A."/>
            <person name="Leebens-Mack J."/>
            <person name="Jimenez L.E."/>
            <person name="Osbourn A."/>
            <person name="Sattely E.S."/>
        </authorList>
    </citation>
    <scope>NUCLEOTIDE SEQUENCE [LARGE SCALE GENOMIC DNA]</scope>
    <source>
        <strain evidence="2">cv. JPN11</strain>
        <tissue evidence="1">Leaf</tissue>
    </source>
</reference>
<evidence type="ECO:0000313" key="2">
    <source>
        <dbReference type="Proteomes" id="UP001164539"/>
    </source>
</evidence>
<sequence length="384" mass="42821">MDPPIWTKHGILAPKNLMTIARRVGIPLQIDQATRDMKYGFYARILVEVNPSKPLLDFVTVKLPDFGFDVEVHYENLPPKCNSCNKFDHADHQCWIKKNPNTQHTSKVSDPKQKFKPTQSKPQEKLNRMINDNGLNSKKDSLQTAYEETKSPAIVAENSNGKRGPSNQHQIGQIEGGDNHYTSFVDTQHVHGREAALGDGINKEIEDALAMGNNEADQNMKNGEHVHIRNKPCDKDKHETSGLDLTPKENNIKARELVHRPQKSCDNEKNKAGESNFILSRDNMETGQSTDEPNGRMDRNILSCRNETNVVCDTSVAIGSCMKETQGNDSAPPSVDVSKRKDCSRTPIPSTLTASPIDGSKIKKSYDFSARIVSSCQYSHKASN</sequence>